<keyword evidence="10" id="KW-0472">Membrane</keyword>
<evidence type="ECO:0000256" key="9">
    <source>
        <dbReference type="ARBA" id="ARBA00023069"/>
    </source>
</evidence>
<protein>
    <submittedName>
        <fullName evidence="14">Frtz_0 protein</fullName>
    </submittedName>
    <submittedName>
        <fullName evidence="16">WD repeat-containing and planar cell polarity effector protein fritz isoform X1</fullName>
    </submittedName>
</protein>
<evidence type="ECO:0000256" key="10">
    <source>
        <dbReference type="ARBA" id="ARBA00023136"/>
    </source>
</evidence>
<evidence type="ECO:0000256" key="6">
    <source>
        <dbReference type="ARBA" id="ARBA00022574"/>
    </source>
</evidence>
<dbReference type="Proteomes" id="UP000694866">
    <property type="component" value="Unplaced"/>
</dbReference>
<dbReference type="Pfam" id="PF11768">
    <property type="entry name" value="Frtz"/>
    <property type="match status" value="1"/>
</dbReference>
<dbReference type="InterPro" id="IPR036322">
    <property type="entry name" value="WD40_repeat_dom_sf"/>
</dbReference>
<dbReference type="EMBL" id="GBYB01013342">
    <property type="protein sequence ID" value="JAG83109.1"/>
    <property type="molecule type" value="Transcribed_RNA"/>
</dbReference>
<evidence type="ECO:0000313" key="14">
    <source>
        <dbReference type="EMBL" id="JAG83109.1"/>
    </source>
</evidence>
<evidence type="ECO:0000313" key="15">
    <source>
        <dbReference type="Proteomes" id="UP000694866"/>
    </source>
</evidence>
<accession>A0A0C9RJC5</accession>
<dbReference type="GO" id="GO:0044782">
    <property type="term" value="P:cilium organization"/>
    <property type="evidence" value="ECO:0007669"/>
    <property type="project" value="TreeGrafter"/>
</dbReference>
<dbReference type="OrthoDB" id="10013020at2759"/>
<evidence type="ECO:0000256" key="11">
    <source>
        <dbReference type="ARBA" id="ARBA00023212"/>
    </source>
</evidence>
<keyword evidence="6" id="KW-0853">WD repeat</keyword>
<dbReference type="RefSeq" id="XP_011310419.1">
    <property type="nucleotide sequence ID" value="XM_011312117.1"/>
</dbReference>
<dbReference type="GO" id="GO:0045184">
    <property type="term" value="P:establishment of protein localization"/>
    <property type="evidence" value="ECO:0007669"/>
    <property type="project" value="TreeGrafter"/>
</dbReference>
<evidence type="ECO:0000256" key="12">
    <source>
        <dbReference type="ARBA" id="ARBA00023273"/>
    </source>
</evidence>
<dbReference type="GeneID" id="105270890"/>
<evidence type="ECO:0000256" key="8">
    <source>
        <dbReference type="ARBA" id="ARBA00022794"/>
    </source>
</evidence>
<feature type="region of interest" description="Disordered" evidence="13">
    <location>
        <begin position="891"/>
        <end position="913"/>
    </location>
</feature>
<keyword evidence="4" id="KW-1003">Cell membrane</keyword>
<keyword evidence="7" id="KW-0677">Repeat</keyword>
<keyword evidence="11" id="KW-0206">Cytoskeleton</keyword>
<dbReference type="GO" id="GO:0005886">
    <property type="term" value="C:plasma membrane"/>
    <property type="evidence" value="ECO:0007669"/>
    <property type="project" value="UniProtKB-SubCell"/>
</dbReference>
<evidence type="ECO:0000256" key="4">
    <source>
        <dbReference type="ARBA" id="ARBA00022475"/>
    </source>
</evidence>
<evidence type="ECO:0000256" key="1">
    <source>
        <dbReference type="ARBA" id="ARBA00004236"/>
    </source>
</evidence>
<accession>A0A9R1TJI9</accession>
<evidence type="ECO:0000256" key="7">
    <source>
        <dbReference type="ARBA" id="ARBA00022737"/>
    </source>
</evidence>
<comment type="subcellular location">
    <subcellularLocation>
        <location evidence="1">Cell membrane</location>
    </subcellularLocation>
    <subcellularLocation>
        <location evidence="2">Cytoplasm</location>
        <location evidence="2">Cytoskeleton</location>
        <location evidence="2">Cilium axoneme</location>
    </subcellularLocation>
</comment>
<keyword evidence="8" id="KW-0970">Cilium biogenesis/degradation</keyword>
<reference evidence="16" key="2">
    <citation type="submission" date="2025-04" db="UniProtKB">
        <authorList>
            <consortium name="RefSeq"/>
        </authorList>
    </citation>
    <scope>IDENTIFICATION</scope>
    <source>
        <strain evidence="16">USDA-PBARC FA_bdor</strain>
        <tissue evidence="16">Whole organism</tissue>
    </source>
</reference>
<keyword evidence="15" id="KW-1185">Reference proteome</keyword>
<sequence>MFALLGDINLWSCDDNINILDTDFGAFRYNDRRTDGLYDEGKRSFCNDRGIIHTPVNKKGKKLKDGLKCLEEQLRDHSIIFSEWHDQNSLQLMLNTGLLMYIQVKSQTADIEKIAMDKYLIGKVPDHLSDAIITRENLVCAQNDSQITILHFTKSKRLGFEKIGKLEPKLITVDLSGPSGRRIEKKICVNRTGDLVLIWWKSTSNDVYPWSPAMKEHDRANVHLYRLRGLKFDLLCYLRTEFDPLCIIFNSKQENVIHSIEQKVSRKGEVTIEWQTYQVSQQDKLQRIAVVSIPLPTHTSCARFSPNQELLLLCCIDGSITLHDHNKGTNTSVKAGFIPTLASWHRDSFLFTVGNERGQCQHYDIALTCIKTQILNEDLTQSTILDLSTYFRSQPALLQISWSKRPDDDVYYNDRYKNRDSLLLLSFERGPLGALRIVEGSNLSGDVLVFKYLNLSSPDRATSLLLSMNWDNHPRICMHSLNQILNHLFKLQLLPERESLIQEALGSFHVPIRPISQAVEDEYGDEIRDLTRRFFHHLMRYKLFDKAFRLAIDLNDHDLFMDIHYYALVVNDLEMARAAKEKAELVLSRSNSCTSSHSTCSRPSCSLCSESISSNESESYTEESGSDSPRRCKKFSKSPLSQVPPLPIIPQVSTSFNLPSPQRCPLPSLYDFPEVNSSLTRMSLTSNSPSRRAFSPPRTPPKLEDIISVDIPNSIEYSFMNLETNLTSTSFISEGSPPKPLRGAEEVLKGREKSQELLFTSENLVSTSFNEEPDEEEVPDEDTDLFEEESIGNGIGVPPPPEMTSSLANYLSNLPMKNLPISRSTPGLSDIDELIRFSSRPLQGVQTQSSVSAILQGRGRVPPGGSRTIRFNYDLGGDVGRFSGSCEDLVRTTGHSRGRGRRRPEGISNVPPLPVVAGRGIDGFGERPKVKFSNTVTHILVPGTGQGYRPIQRPVTKLHPMDPKRELAESLPLCLGNEDYLKDFQPLSKDSGNEDKPKEPVKTEETVKIKVVHFGLL</sequence>
<evidence type="ECO:0000256" key="3">
    <source>
        <dbReference type="ARBA" id="ARBA00006059"/>
    </source>
</evidence>
<dbReference type="GO" id="GO:0097541">
    <property type="term" value="C:axonemal basal plate"/>
    <property type="evidence" value="ECO:0007669"/>
    <property type="project" value="TreeGrafter"/>
</dbReference>
<dbReference type="PANTHER" id="PTHR13667:SF5">
    <property type="entry name" value="WD REPEAT-CONTAINING AND PLANAR CELL POLARITY EFFECTOR PROTEIN FRITZ HOMOLOG"/>
    <property type="match status" value="1"/>
</dbReference>
<organism evidence="14">
    <name type="scientific">Fopius arisanus</name>
    <dbReference type="NCBI Taxonomy" id="64838"/>
    <lineage>
        <taxon>Eukaryota</taxon>
        <taxon>Metazoa</taxon>
        <taxon>Ecdysozoa</taxon>
        <taxon>Arthropoda</taxon>
        <taxon>Hexapoda</taxon>
        <taxon>Insecta</taxon>
        <taxon>Pterygota</taxon>
        <taxon>Neoptera</taxon>
        <taxon>Endopterygota</taxon>
        <taxon>Hymenoptera</taxon>
        <taxon>Apocrita</taxon>
        <taxon>Ichneumonoidea</taxon>
        <taxon>Braconidae</taxon>
        <taxon>Opiinae</taxon>
        <taxon>Fopius</taxon>
    </lineage>
</organism>
<evidence type="ECO:0000256" key="5">
    <source>
        <dbReference type="ARBA" id="ARBA00022490"/>
    </source>
</evidence>
<keyword evidence="12" id="KW-0966">Cell projection</keyword>
<dbReference type="PANTHER" id="PTHR13667">
    <property type="entry name" value="HOMOLOC-13"/>
    <property type="match status" value="1"/>
</dbReference>
<proteinExistence type="inferred from homology"/>
<name>A0A0C9RJC5_9HYME</name>
<comment type="similarity">
    <text evidence="3">Belongs to the WD repeat fritz family.</text>
</comment>
<dbReference type="KEGG" id="fas:105270890"/>
<gene>
    <name evidence="14" type="primary">frtz_0</name>
    <name evidence="16" type="synonym">frtz</name>
    <name evidence="14" type="ORF">g.58023</name>
</gene>
<evidence type="ECO:0000256" key="2">
    <source>
        <dbReference type="ARBA" id="ARBA00004430"/>
    </source>
</evidence>
<dbReference type="AlphaFoldDB" id="A0A0C9RJC5"/>
<evidence type="ECO:0000313" key="16">
    <source>
        <dbReference type="RefSeq" id="XP_011310419.1"/>
    </source>
</evidence>
<evidence type="ECO:0000256" key="13">
    <source>
        <dbReference type="SAM" id="MobiDB-lite"/>
    </source>
</evidence>
<feature type="region of interest" description="Disordered" evidence="13">
    <location>
        <begin position="616"/>
        <end position="640"/>
    </location>
</feature>
<keyword evidence="9" id="KW-0969">Cilium</keyword>
<dbReference type="CTD" id="33349"/>
<reference evidence="14" key="1">
    <citation type="submission" date="2015-01" db="EMBL/GenBank/DDBJ databases">
        <title>Transcriptome Assembly of Fopius arisanus.</title>
        <authorList>
            <person name="Geib S."/>
        </authorList>
    </citation>
    <scope>NUCLEOTIDE SEQUENCE</scope>
</reference>
<dbReference type="SUPFAM" id="SSF50978">
    <property type="entry name" value="WD40 repeat-like"/>
    <property type="match status" value="1"/>
</dbReference>
<keyword evidence="5" id="KW-0963">Cytoplasm</keyword>
<dbReference type="GO" id="GO:0007399">
    <property type="term" value="P:nervous system development"/>
    <property type="evidence" value="ECO:0007669"/>
    <property type="project" value="TreeGrafter"/>
</dbReference>
<dbReference type="InterPro" id="IPR024511">
    <property type="entry name" value="Frtz"/>
</dbReference>